<keyword evidence="3" id="KW-1185">Reference proteome</keyword>
<protein>
    <submittedName>
        <fullName evidence="2">Uncharacterized protein</fullName>
    </submittedName>
</protein>
<feature type="signal peptide" evidence="1">
    <location>
        <begin position="1"/>
        <end position="19"/>
    </location>
</feature>
<dbReference type="Proteomes" id="UP000494363">
    <property type="component" value="Unassembled WGS sequence"/>
</dbReference>
<dbReference type="RefSeq" id="WP_175226630.1">
    <property type="nucleotide sequence ID" value="NZ_CADIKH010000009.1"/>
</dbReference>
<dbReference type="AlphaFoldDB" id="A0A6J5DJW6"/>
<keyword evidence="1" id="KW-0732">Signal</keyword>
<evidence type="ECO:0000256" key="1">
    <source>
        <dbReference type="SAM" id="SignalP"/>
    </source>
</evidence>
<gene>
    <name evidence="2" type="ORF">LMG29542_02363</name>
</gene>
<proteinExistence type="predicted"/>
<name>A0A6J5DJW6_9BURK</name>
<sequence>MRKLIVALLASTMCCAAYAAKWHVVVTAGYVTNQQKFADNIPVLDTEVESDGCYYGAVRNVKQADKVVPTREQFCIKGPEMKRVINATVFVKDQVSDALDQATAVDLNAGQDVWASFDGKEMSFLSGPYLITVSRLDIPPATSSNRKSR</sequence>
<evidence type="ECO:0000313" key="2">
    <source>
        <dbReference type="EMBL" id="CAB3754479.1"/>
    </source>
</evidence>
<dbReference type="EMBL" id="CADIKH010000009">
    <property type="protein sequence ID" value="CAB3754479.1"/>
    <property type="molecule type" value="Genomic_DNA"/>
</dbReference>
<feature type="chain" id="PRO_5026688963" evidence="1">
    <location>
        <begin position="20"/>
        <end position="149"/>
    </location>
</feature>
<organism evidence="2 3">
    <name type="scientific">Paraburkholderia humisilvae</name>
    <dbReference type="NCBI Taxonomy" id="627669"/>
    <lineage>
        <taxon>Bacteria</taxon>
        <taxon>Pseudomonadati</taxon>
        <taxon>Pseudomonadota</taxon>
        <taxon>Betaproteobacteria</taxon>
        <taxon>Burkholderiales</taxon>
        <taxon>Burkholderiaceae</taxon>
        <taxon>Paraburkholderia</taxon>
    </lineage>
</organism>
<reference evidence="2 3" key="1">
    <citation type="submission" date="2020-04" db="EMBL/GenBank/DDBJ databases">
        <authorList>
            <person name="De Canck E."/>
        </authorList>
    </citation>
    <scope>NUCLEOTIDE SEQUENCE [LARGE SCALE GENOMIC DNA]</scope>
    <source>
        <strain evidence="2 3">LMG 29542</strain>
    </source>
</reference>
<evidence type="ECO:0000313" key="3">
    <source>
        <dbReference type="Proteomes" id="UP000494363"/>
    </source>
</evidence>
<accession>A0A6J5DJW6</accession>